<evidence type="ECO:0000256" key="2">
    <source>
        <dbReference type="ARBA" id="ARBA00023125"/>
    </source>
</evidence>
<reference evidence="6 7" key="1">
    <citation type="journal article" date="2017" name="Front. Microbiol.">
        <title>Genomic Characterization of Dairy Associated Leuconostoc Species and Diversity of Leuconostocs in Undefined Mixed Mesophilic Starter Cultures.</title>
        <authorList>
            <person name="Frantzen C.A."/>
            <person name="Kot W."/>
            <person name="Pedersen T.B."/>
            <person name="Ardo Y.M."/>
            <person name="Broadbent J.R."/>
            <person name="Neve H."/>
            <person name="Hansen L.H."/>
            <person name="Dal Bello F."/>
            <person name="Ostlie H.M."/>
            <person name="Kleppen H.P."/>
            <person name="Vogensen F.K."/>
            <person name="Holo H."/>
        </authorList>
    </citation>
    <scope>NUCLEOTIDE SEQUENCE [LARGE SCALE GENOMIC DNA]</scope>
    <source>
        <strain evidence="6 7">LMGCF08</strain>
    </source>
</reference>
<keyword evidence="2 4" id="KW-0238">DNA-binding</keyword>
<dbReference type="Pfam" id="PF00440">
    <property type="entry name" value="TetR_N"/>
    <property type="match status" value="1"/>
</dbReference>
<proteinExistence type="predicted"/>
<evidence type="ECO:0000259" key="5">
    <source>
        <dbReference type="PROSITE" id="PS50977"/>
    </source>
</evidence>
<dbReference type="AlphaFoldDB" id="A0A1X0VEG8"/>
<dbReference type="GO" id="GO:0045892">
    <property type="term" value="P:negative regulation of DNA-templated transcription"/>
    <property type="evidence" value="ECO:0007669"/>
    <property type="project" value="UniProtKB-ARBA"/>
</dbReference>
<dbReference type="STRING" id="33968.BMS77_01890"/>
<sequence>MKSGGDTVAESIPASENRRQQIINAATTLFLAKGYNQTTTRDIAKVLNISQPALYHHFGDKETLFVEVVKTVGDQVNHDMKKILAKTYTEPIDQLIDLTDAILTRHPRDVFTLIHSSFTSLSDKHQRVLGMIFGQDYVAPIAQFFATITLRSSIDARTASSFYITSLAPLFGDFHTLGAKQTKRERIAQLMDLILYGVAKNN</sequence>
<dbReference type="PROSITE" id="PS50977">
    <property type="entry name" value="HTH_TETR_2"/>
    <property type="match status" value="1"/>
</dbReference>
<dbReference type="PRINTS" id="PR00455">
    <property type="entry name" value="HTHTETR"/>
</dbReference>
<organism evidence="6 7">
    <name type="scientific">Leuconostoc pseudomesenteroides</name>
    <dbReference type="NCBI Taxonomy" id="33968"/>
    <lineage>
        <taxon>Bacteria</taxon>
        <taxon>Bacillati</taxon>
        <taxon>Bacillota</taxon>
        <taxon>Bacilli</taxon>
        <taxon>Lactobacillales</taxon>
        <taxon>Lactobacillaceae</taxon>
        <taxon>Leuconostoc</taxon>
    </lineage>
</organism>
<protein>
    <submittedName>
        <fullName evidence="6">TetR family transcriptional regulator</fullName>
    </submittedName>
</protein>
<dbReference type="InterPro" id="IPR023772">
    <property type="entry name" value="DNA-bd_HTH_TetR-type_CS"/>
</dbReference>
<dbReference type="PANTHER" id="PTHR30055">
    <property type="entry name" value="HTH-TYPE TRANSCRIPTIONAL REGULATOR RUTR"/>
    <property type="match status" value="1"/>
</dbReference>
<feature type="DNA-binding region" description="H-T-H motif" evidence="4">
    <location>
        <begin position="39"/>
        <end position="58"/>
    </location>
</feature>
<dbReference type="GO" id="GO:0000976">
    <property type="term" value="F:transcription cis-regulatory region binding"/>
    <property type="evidence" value="ECO:0007669"/>
    <property type="project" value="TreeGrafter"/>
</dbReference>
<gene>
    <name evidence="6" type="ORF">BMR96_03920</name>
</gene>
<evidence type="ECO:0000256" key="4">
    <source>
        <dbReference type="PROSITE-ProRule" id="PRU00335"/>
    </source>
</evidence>
<dbReference type="InterPro" id="IPR001647">
    <property type="entry name" value="HTH_TetR"/>
</dbReference>
<dbReference type="PANTHER" id="PTHR30055:SF226">
    <property type="entry name" value="HTH-TYPE TRANSCRIPTIONAL REGULATOR PKSA"/>
    <property type="match status" value="1"/>
</dbReference>
<evidence type="ECO:0000256" key="3">
    <source>
        <dbReference type="ARBA" id="ARBA00023163"/>
    </source>
</evidence>
<keyword evidence="3" id="KW-0804">Transcription</keyword>
<dbReference type="eggNOG" id="COG1309">
    <property type="taxonomic scope" value="Bacteria"/>
</dbReference>
<keyword evidence="1" id="KW-0805">Transcription regulation</keyword>
<comment type="caution">
    <text evidence="6">The sequence shown here is derived from an EMBL/GenBank/DDBJ whole genome shotgun (WGS) entry which is preliminary data.</text>
</comment>
<dbReference type="InterPro" id="IPR050109">
    <property type="entry name" value="HTH-type_TetR-like_transc_reg"/>
</dbReference>
<name>A0A1X0VEG8_LEUPS</name>
<dbReference type="Gene3D" id="1.10.10.60">
    <property type="entry name" value="Homeodomain-like"/>
    <property type="match status" value="1"/>
</dbReference>
<evidence type="ECO:0000313" key="6">
    <source>
        <dbReference type="EMBL" id="ORI98090.1"/>
    </source>
</evidence>
<evidence type="ECO:0000313" key="7">
    <source>
        <dbReference type="Proteomes" id="UP000192288"/>
    </source>
</evidence>
<feature type="domain" description="HTH tetR-type" evidence="5">
    <location>
        <begin position="16"/>
        <end position="76"/>
    </location>
</feature>
<dbReference type="Proteomes" id="UP000192288">
    <property type="component" value="Unassembled WGS sequence"/>
</dbReference>
<accession>A0A1X0VEG8</accession>
<dbReference type="Gene3D" id="1.10.357.10">
    <property type="entry name" value="Tetracycline Repressor, domain 2"/>
    <property type="match status" value="1"/>
</dbReference>
<dbReference type="EMBL" id="MPLS01000009">
    <property type="protein sequence ID" value="ORI98090.1"/>
    <property type="molecule type" value="Genomic_DNA"/>
</dbReference>
<dbReference type="RefSeq" id="WP_004912776.1">
    <property type="nucleotide sequence ID" value="NZ_MPLS01000009.1"/>
</dbReference>
<dbReference type="GO" id="GO:0003700">
    <property type="term" value="F:DNA-binding transcription factor activity"/>
    <property type="evidence" value="ECO:0007669"/>
    <property type="project" value="TreeGrafter"/>
</dbReference>
<dbReference type="SUPFAM" id="SSF46689">
    <property type="entry name" value="Homeodomain-like"/>
    <property type="match status" value="1"/>
</dbReference>
<dbReference type="FunFam" id="1.10.10.60:FF:000141">
    <property type="entry name" value="TetR family transcriptional regulator"/>
    <property type="match status" value="1"/>
</dbReference>
<dbReference type="InterPro" id="IPR009057">
    <property type="entry name" value="Homeodomain-like_sf"/>
</dbReference>
<dbReference type="PROSITE" id="PS01081">
    <property type="entry name" value="HTH_TETR_1"/>
    <property type="match status" value="1"/>
</dbReference>
<evidence type="ECO:0000256" key="1">
    <source>
        <dbReference type="ARBA" id="ARBA00023015"/>
    </source>
</evidence>